<dbReference type="GO" id="GO:0009411">
    <property type="term" value="P:response to UV"/>
    <property type="evidence" value="ECO:0007669"/>
    <property type="project" value="InterPro"/>
</dbReference>
<dbReference type="GO" id="GO:0006289">
    <property type="term" value="P:nucleotide-excision repair"/>
    <property type="evidence" value="ECO:0007669"/>
    <property type="project" value="InterPro"/>
</dbReference>
<evidence type="ECO:0000256" key="6">
    <source>
        <dbReference type="ARBA" id="ARBA00023204"/>
    </source>
</evidence>
<evidence type="ECO:0000313" key="7">
    <source>
        <dbReference type="EMBL" id="KGM98724.1"/>
    </source>
</evidence>
<comment type="caution">
    <text evidence="7">The sequence shown here is derived from an EMBL/GenBank/DDBJ whole genome shotgun (WGS) entry which is preliminary data.</text>
</comment>
<keyword evidence="2 7" id="KW-0255">Endonuclease</keyword>
<dbReference type="NCBIfam" id="TIGR00629">
    <property type="entry name" value="uvde"/>
    <property type="match status" value="1"/>
</dbReference>
<accession>A0A0A0IBC0</accession>
<dbReference type="PANTHER" id="PTHR31290">
    <property type="entry name" value="UV-DAMAGE ENDONUCLEASE"/>
    <property type="match status" value="1"/>
</dbReference>
<dbReference type="EMBL" id="JDRY01000047">
    <property type="protein sequence ID" value="KGM98724.1"/>
    <property type="molecule type" value="Genomic_DNA"/>
</dbReference>
<dbReference type="RefSeq" id="WP_039257065.1">
    <property type="nucleotide sequence ID" value="NZ_JDRY01000047.1"/>
</dbReference>
<gene>
    <name evidence="7" type="ORF">Z955_10670</name>
</gene>
<dbReference type="SUPFAM" id="SSF51658">
    <property type="entry name" value="Xylose isomerase-like"/>
    <property type="match status" value="1"/>
</dbReference>
<evidence type="ECO:0000256" key="2">
    <source>
        <dbReference type="ARBA" id="ARBA00022759"/>
    </source>
</evidence>
<sequence length="418" mass="50070">MKIGYACIPMTINYRTNRGFILKNFDYERFCNCVKENLEDLHKILKENMRNHIYFFRISSDIIPFGSHKINDIKWWKIFKNELDYIGSYIKENDIRVSMHAGHYTVLNSPSQEVVVKSIGDIEYHTKFLDSLGLDYTHKIVLHVGGVYNSKIEAINRFKNNFKKLSVSAKKRLILENDEKIYNIEDVLNLCNDIEIPAVFDNLHHKFNPSLDDDLEKIFQKVISTWNPEDGIPKIHYSDEDFFKKRGAHSNFVDIRNFLNYYEKIKKYDLDIMLEVKDKDISAIKCVKALESINIQDDNKDRLVIEEQWEKYKYLISEREKEVYIEGFKKFSNSCDVISFYEFIDDILNLNIKGENFRSTVNELWKEFYEFKLNKTEKNQVFKLINSDLDYKKIKEKLRKLSIKYDIENMKKSYYFYY</sequence>
<keyword evidence="4" id="KW-0228">DNA excision</keyword>
<keyword evidence="5" id="KW-0378">Hydrolase</keyword>
<dbReference type="GO" id="GO:0016787">
    <property type="term" value="F:hydrolase activity"/>
    <property type="evidence" value="ECO:0007669"/>
    <property type="project" value="UniProtKB-KW"/>
</dbReference>
<reference evidence="7 8" key="1">
    <citation type="submission" date="2014-01" db="EMBL/GenBank/DDBJ databases">
        <title>Plasmidome dynamics in the species complex Clostridium novyi sensu lato converts strains of independent lineages into distinctly different pathogens.</title>
        <authorList>
            <person name="Skarin H."/>
            <person name="Segerman B."/>
        </authorList>
    </citation>
    <scope>NUCLEOTIDE SEQUENCE [LARGE SCALE GENOMIC DNA]</scope>
    <source>
        <strain evidence="7 8">DC5</strain>
    </source>
</reference>
<keyword evidence="1" id="KW-0540">Nuclease</keyword>
<keyword evidence="3" id="KW-0227">DNA damage</keyword>
<proteinExistence type="predicted"/>
<keyword evidence="6" id="KW-0234">DNA repair</keyword>
<dbReference type="PANTHER" id="PTHR31290:SF5">
    <property type="entry name" value="UV-DAMAGE ENDONUCLEASE"/>
    <property type="match status" value="1"/>
</dbReference>
<protein>
    <submittedName>
        <fullName evidence="7">UV damage repair endonuclease UvdE</fullName>
    </submittedName>
</protein>
<dbReference type="AlphaFoldDB" id="A0A0A0IBC0"/>
<evidence type="ECO:0000256" key="3">
    <source>
        <dbReference type="ARBA" id="ARBA00022763"/>
    </source>
</evidence>
<dbReference type="InterPro" id="IPR036237">
    <property type="entry name" value="Xyl_isomerase-like_sf"/>
</dbReference>
<dbReference type="Gene3D" id="3.20.20.150">
    <property type="entry name" value="Divalent-metal-dependent TIM barrel enzymes"/>
    <property type="match status" value="1"/>
</dbReference>
<evidence type="ECO:0000256" key="4">
    <source>
        <dbReference type="ARBA" id="ARBA00022769"/>
    </source>
</evidence>
<dbReference type="InterPro" id="IPR004601">
    <property type="entry name" value="UvdE"/>
</dbReference>
<name>A0A0A0IBC0_CLOBO</name>
<organism evidence="7 8">
    <name type="scientific">Clostridium botulinum C/D str. DC5</name>
    <dbReference type="NCBI Taxonomy" id="1443128"/>
    <lineage>
        <taxon>Bacteria</taxon>
        <taxon>Bacillati</taxon>
        <taxon>Bacillota</taxon>
        <taxon>Clostridia</taxon>
        <taxon>Eubacteriales</taxon>
        <taxon>Clostridiaceae</taxon>
        <taxon>Clostridium</taxon>
    </lineage>
</organism>
<dbReference type="Pfam" id="PF03851">
    <property type="entry name" value="UvdE"/>
    <property type="match status" value="1"/>
</dbReference>
<evidence type="ECO:0000256" key="1">
    <source>
        <dbReference type="ARBA" id="ARBA00022722"/>
    </source>
</evidence>
<evidence type="ECO:0000256" key="5">
    <source>
        <dbReference type="ARBA" id="ARBA00022801"/>
    </source>
</evidence>
<dbReference type="GO" id="GO:0004519">
    <property type="term" value="F:endonuclease activity"/>
    <property type="evidence" value="ECO:0007669"/>
    <property type="project" value="UniProtKB-KW"/>
</dbReference>
<dbReference type="Proteomes" id="UP000030014">
    <property type="component" value="Unassembled WGS sequence"/>
</dbReference>
<evidence type="ECO:0000313" key="8">
    <source>
        <dbReference type="Proteomes" id="UP000030014"/>
    </source>
</evidence>